<name>A0A165N9W1_EXIGL</name>
<feature type="compositionally biased region" description="Basic and acidic residues" evidence="1">
    <location>
        <begin position="218"/>
        <end position="232"/>
    </location>
</feature>
<keyword evidence="3" id="KW-1185">Reference proteome</keyword>
<feature type="region of interest" description="Disordered" evidence="1">
    <location>
        <begin position="165"/>
        <end position="188"/>
    </location>
</feature>
<evidence type="ECO:0000313" key="3">
    <source>
        <dbReference type="Proteomes" id="UP000077266"/>
    </source>
</evidence>
<dbReference type="EMBL" id="KV425901">
    <property type="protein sequence ID" value="KZW00433.1"/>
    <property type="molecule type" value="Genomic_DNA"/>
</dbReference>
<feature type="compositionally biased region" description="Low complexity" evidence="1">
    <location>
        <begin position="36"/>
        <end position="49"/>
    </location>
</feature>
<protein>
    <submittedName>
        <fullName evidence="2">Uncharacterized protein</fullName>
    </submittedName>
</protein>
<dbReference type="Proteomes" id="UP000077266">
    <property type="component" value="Unassembled WGS sequence"/>
</dbReference>
<accession>A0A165N9W1</accession>
<sequence length="313" mass="33249">MNHFGASLPLSPVSAQGPSLFPLPPSRPPSPQEDAPTSQTQTPPSYPQPVSLLLDLMAMLGSSMPDTTPSFSVTRDGAIVRCLKRQYGMLSGTTTPRSDAVHCKVSPSNLAPQTDGLHLQAEDSEESVLSDKDGISLDGRSLSETGTIGSTTAPHTTCNHCNARHPSKQDCGGTTDGSDGHDGLRSALQEGDGDEIYAASLQRNIPTTSPANKSLDPVGHDHPMYGERERGGQRPSPTLASVLIPRRRAVLRRCHVRASNAHVVLARLQAALTPVSSLCRAVRDAYGYLCLCPTRLHGEDDADAGRAFIQAHP</sequence>
<organism evidence="2 3">
    <name type="scientific">Exidia glandulosa HHB12029</name>
    <dbReference type="NCBI Taxonomy" id="1314781"/>
    <lineage>
        <taxon>Eukaryota</taxon>
        <taxon>Fungi</taxon>
        <taxon>Dikarya</taxon>
        <taxon>Basidiomycota</taxon>
        <taxon>Agaricomycotina</taxon>
        <taxon>Agaricomycetes</taxon>
        <taxon>Auriculariales</taxon>
        <taxon>Exidiaceae</taxon>
        <taxon>Exidia</taxon>
    </lineage>
</organism>
<evidence type="ECO:0000256" key="1">
    <source>
        <dbReference type="SAM" id="MobiDB-lite"/>
    </source>
</evidence>
<proteinExistence type="predicted"/>
<gene>
    <name evidence="2" type="ORF">EXIGLDRAFT_797020</name>
</gene>
<dbReference type="InParanoid" id="A0A165N9W1"/>
<dbReference type="AlphaFoldDB" id="A0A165N9W1"/>
<reference evidence="2 3" key="1">
    <citation type="journal article" date="2016" name="Mol. Biol. Evol.">
        <title>Comparative Genomics of Early-Diverging Mushroom-Forming Fungi Provides Insights into the Origins of Lignocellulose Decay Capabilities.</title>
        <authorList>
            <person name="Nagy L.G."/>
            <person name="Riley R."/>
            <person name="Tritt A."/>
            <person name="Adam C."/>
            <person name="Daum C."/>
            <person name="Floudas D."/>
            <person name="Sun H."/>
            <person name="Yadav J.S."/>
            <person name="Pangilinan J."/>
            <person name="Larsson K.H."/>
            <person name="Matsuura K."/>
            <person name="Barry K."/>
            <person name="Labutti K."/>
            <person name="Kuo R."/>
            <person name="Ohm R.A."/>
            <person name="Bhattacharya S.S."/>
            <person name="Shirouzu T."/>
            <person name="Yoshinaga Y."/>
            <person name="Martin F.M."/>
            <person name="Grigoriev I.V."/>
            <person name="Hibbett D.S."/>
        </authorList>
    </citation>
    <scope>NUCLEOTIDE SEQUENCE [LARGE SCALE GENOMIC DNA]</scope>
    <source>
        <strain evidence="2 3">HHB12029</strain>
    </source>
</reference>
<feature type="region of interest" description="Disordered" evidence="1">
    <location>
        <begin position="206"/>
        <end position="238"/>
    </location>
</feature>
<feature type="compositionally biased region" description="Pro residues" evidence="1">
    <location>
        <begin position="21"/>
        <end position="31"/>
    </location>
</feature>
<feature type="region of interest" description="Disordered" evidence="1">
    <location>
        <begin position="1"/>
        <end position="49"/>
    </location>
</feature>
<evidence type="ECO:0000313" key="2">
    <source>
        <dbReference type="EMBL" id="KZW00433.1"/>
    </source>
</evidence>